<sequence length="100" mass="11131">MNVEPSQQHLTASIEGEQLVIRAGVEYLLNIIPFTDTWPTNNAGDPCKITDKEQFLKDLICELGRENEQGATLLHLAIDEAAAEVTEQGYESVELPEDFD</sequence>
<accession>A0A380SYK4</accession>
<proteinExistence type="predicted"/>
<dbReference type="Proteomes" id="UP000255177">
    <property type="component" value="Unassembled WGS sequence"/>
</dbReference>
<protein>
    <submittedName>
        <fullName evidence="1">Uncharacterized protein</fullName>
    </submittedName>
</protein>
<evidence type="ECO:0000313" key="1">
    <source>
        <dbReference type="EMBL" id="SUQ62674.1"/>
    </source>
</evidence>
<dbReference type="EMBL" id="UIDD01000006">
    <property type="protein sequence ID" value="SUQ62674.1"/>
    <property type="molecule type" value="Genomic_DNA"/>
</dbReference>
<gene>
    <name evidence="1" type="ORF">CCOS864_02120</name>
</gene>
<reference evidence="2" key="1">
    <citation type="submission" date="2018-07" db="EMBL/GenBank/DDBJ databases">
        <authorList>
            <person name="Blom J."/>
        </authorList>
    </citation>
    <scope>NUCLEOTIDE SEQUENCE [LARGE SCALE GENOMIC DNA]</scope>
    <source>
        <strain evidence="2">CCOS 864</strain>
    </source>
</reference>
<evidence type="ECO:0000313" key="2">
    <source>
        <dbReference type="Proteomes" id="UP000255177"/>
    </source>
</evidence>
<name>A0A380SYK4_9PSED</name>
<keyword evidence="2" id="KW-1185">Reference proteome</keyword>
<organism evidence="1 2">
    <name type="scientific">Pseudomonas wadenswilerensis</name>
    <dbReference type="NCBI Taxonomy" id="1785161"/>
    <lineage>
        <taxon>Bacteria</taxon>
        <taxon>Pseudomonadati</taxon>
        <taxon>Pseudomonadota</taxon>
        <taxon>Gammaproteobacteria</taxon>
        <taxon>Pseudomonadales</taxon>
        <taxon>Pseudomonadaceae</taxon>
        <taxon>Pseudomonas</taxon>
    </lineage>
</organism>
<dbReference type="RefSeq" id="WP_115086269.1">
    <property type="nucleotide sequence ID" value="NZ_CBCSFG010000028.1"/>
</dbReference>
<dbReference type="AlphaFoldDB" id="A0A380SYK4"/>